<feature type="disulfide bond" description="Redox-active" evidence="4">
    <location>
        <begin position="83"/>
        <end position="87"/>
    </location>
</feature>
<keyword evidence="3" id="KW-0479">Metal-binding</keyword>
<gene>
    <name evidence="5" type="primary">prrC_2</name>
    <name evidence="5" type="ORF">GCM10017635_37030</name>
</gene>
<dbReference type="Pfam" id="PF02630">
    <property type="entry name" value="SCO1-SenC"/>
    <property type="match status" value="1"/>
</dbReference>
<dbReference type="SUPFAM" id="SSF52833">
    <property type="entry name" value="Thioredoxin-like"/>
    <property type="match status" value="1"/>
</dbReference>
<reference evidence="5" key="2">
    <citation type="submission" date="2023-01" db="EMBL/GenBank/DDBJ databases">
        <authorList>
            <person name="Sun Q."/>
            <person name="Evtushenko L."/>
        </authorList>
    </citation>
    <scope>NUCLEOTIDE SEQUENCE</scope>
    <source>
        <strain evidence="5">VKM B-2222</strain>
    </source>
</reference>
<dbReference type="InterPro" id="IPR003782">
    <property type="entry name" value="SCO1/SenC"/>
</dbReference>
<dbReference type="InterPro" id="IPR036249">
    <property type="entry name" value="Thioredoxin-like_sf"/>
</dbReference>
<feature type="binding site" evidence="3">
    <location>
        <position position="83"/>
    </location>
    <ligand>
        <name>Cu cation</name>
        <dbReference type="ChEBI" id="CHEBI:23378"/>
    </ligand>
</feature>
<keyword evidence="2 3" id="KW-0186">Copper</keyword>
<dbReference type="PANTHER" id="PTHR12151:SF25">
    <property type="entry name" value="LINALOOL DEHYDRATASE_ISOMERASE DOMAIN-CONTAINING PROTEIN"/>
    <property type="match status" value="1"/>
</dbReference>
<evidence type="ECO:0000256" key="4">
    <source>
        <dbReference type="PIRSR" id="PIRSR603782-2"/>
    </source>
</evidence>
<evidence type="ECO:0000256" key="2">
    <source>
        <dbReference type="ARBA" id="ARBA00023008"/>
    </source>
</evidence>
<proteinExistence type="inferred from homology"/>
<dbReference type="FunFam" id="3.40.30.10:FF:000013">
    <property type="entry name" value="Blast:Protein SCO1 homolog, mitochondrial"/>
    <property type="match status" value="1"/>
</dbReference>
<dbReference type="GO" id="GO:0046872">
    <property type="term" value="F:metal ion binding"/>
    <property type="evidence" value="ECO:0007669"/>
    <property type="project" value="UniProtKB-KW"/>
</dbReference>
<feature type="binding site" evidence="3">
    <location>
        <position position="87"/>
    </location>
    <ligand>
        <name>Cu cation</name>
        <dbReference type="ChEBI" id="CHEBI:23378"/>
    </ligand>
</feature>
<sequence>MTSKDRRILIFGSLIAGILLVAGAFWLSPGRADPFAVCRKGTVSGDFGGLGGSFELTDQNGQRVSDGQVLAEPALLYFGYTYCPDVCPLDNARNAEAVSILDQQGIAVRPVFISVDPGRDTPEVLKGFAQAMHPRMIGLTGTPDEIAKVAKSWRSYYMVNDQDDPENYLVDHTTSTYLIIPAAGTVEIFGRDIPAQEVADRSACFVTVAAEFDRSGKTP</sequence>
<evidence type="ECO:0000256" key="3">
    <source>
        <dbReference type="PIRSR" id="PIRSR603782-1"/>
    </source>
</evidence>
<reference evidence="5" key="1">
    <citation type="journal article" date="2014" name="Int. J. Syst. Evol. Microbiol.">
        <title>Complete genome sequence of Corynebacterium casei LMG S-19264T (=DSM 44701T), isolated from a smear-ripened cheese.</title>
        <authorList>
            <consortium name="US DOE Joint Genome Institute (JGI-PGF)"/>
            <person name="Walter F."/>
            <person name="Albersmeier A."/>
            <person name="Kalinowski J."/>
            <person name="Ruckert C."/>
        </authorList>
    </citation>
    <scope>NUCLEOTIDE SEQUENCE</scope>
    <source>
        <strain evidence="5">VKM B-2222</strain>
    </source>
</reference>
<dbReference type="CDD" id="cd02968">
    <property type="entry name" value="SCO"/>
    <property type="match status" value="1"/>
</dbReference>
<evidence type="ECO:0000256" key="1">
    <source>
        <dbReference type="ARBA" id="ARBA00010996"/>
    </source>
</evidence>
<keyword evidence="6" id="KW-1185">Reference proteome</keyword>
<organism evidence="5 6">
    <name type="scientific">Paracoccus kondratievae</name>
    <dbReference type="NCBI Taxonomy" id="135740"/>
    <lineage>
        <taxon>Bacteria</taxon>
        <taxon>Pseudomonadati</taxon>
        <taxon>Pseudomonadota</taxon>
        <taxon>Alphaproteobacteria</taxon>
        <taxon>Rhodobacterales</taxon>
        <taxon>Paracoccaceae</taxon>
        <taxon>Paracoccus</taxon>
    </lineage>
</organism>
<evidence type="ECO:0000313" key="5">
    <source>
        <dbReference type="EMBL" id="GLK66226.1"/>
    </source>
</evidence>
<keyword evidence="4" id="KW-1015">Disulfide bond</keyword>
<comment type="similarity">
    <text evidence="1">Belongs to the SCO1/2 family.</text>
</comment>
<accession>A0AAD3RW04</accession>
<dbReference type="Proteomes" id="UP001143349">
    <property type="component" value="Unassembled WGS sequence"/>
</dbReference>
<dbReference type="RefSeq" id="WP_152367306.1">
    <property type="nucleotide sequence ID" value="NZ_BSFH01000099.1"/>
</dbReference>
<comment type="caution">
    <text evidence="5">The sequence shown here is derived from an EMBL/GenBank/DDBJ whole genome shotgun (WGS) entry which is preliminary data.</text>
</comment>
<dbReference type="AlphaFoldDB" id="A0AAD3RW04"/>
<name>A0AAD3RW04_9RHOB</name>
<evidence type="ECO:0000313" key="6">
    <source>
        <dbReference type="Proteomes" id="UP001143349"/>
    </source>
</evidence>
<dbReference type="EMBL" id="BSFH01000099">
    <property type="protein sequence ID" value="GLK66226.1"/>
    <property type="molecule type" value="Genomic_DNA"/>
</dbReference>
<feature type="binding site" evidence="3">
    <location>
        <position position="172"/>
    </location>
    <ligand>
        <name>Cu cation</name>
        <dbReference type="ChEBI" id="CHEBI:23378"/>
    </ligand>
</feature>
<dbReference type="Gene3D" id="3.40.30.10">
    <property type="entry name" value="Glutaredoxin"/>
    <property type="match status" value="1"/>
</dbReference>
<dbReference type="PANTHER" id="PTHR12151">
    <property type="entry name" value="ELECTRON TRANSPORT PROTIN SCO1/SENC FAMILY MEMBER"/>
    <property type="match status" value="1"/>
</dbReference>
<protein>
    <submittedName>
        <fullName evidence="5">Protein senC</fullName>
    </submittedName>
</protein>